<dbReference type="Proteomes" id="UP000680132">
    <property type="component" value="Unassembled WGS sequence"/>
</dbReference>
<keyword evidence="2" id="KW-1185">Reference proteome</keyword>
<sequence length="339" mass="35554">MRAVHRLFPWDVVDDPGAVTALRDDGVESVALAALYHGVRAVTPRHPSRRIVDLPTSVSMLSEPMALPQGEFGYAAARAALEAGGIEVETWAVIGHLDRVLPGLARVRTAFGDRLDHAPCLSDRAVRDTLYGLVRGAAQAAPGAMLHLEAVGWQGIGHDSMHNKLHGGGLSAGALDALACCVCDRCAATVGCDPDRLAWAMRALVDGTAGAAERDLHADLVAARAMTGRRFAADAVTVAFDAGAGRVSMLSGEGEELRESDRVDLLVDCWGAPDRGIAMLAGAGGGIAYVDVLSGDPRGFEAHWRALAEAGAREVHVYHAGLASTERRRAASRAARLIA</sequence>
<reference evidence="1" key="1">
    <citation type="submission" date="2021-03" db="EMBL/GenBank/DDBJ databases">
        <title>Microbacterium sp. nov., a novel actinobacterium isolated from cow dung.</title>
        <authorList>
            <person name="Zhang L."/>
        </authorList>
    </citation>
    <scope>NUCLEOTIDE SEQUENCE</scope>
    <source>
        <strain evidence="1">NEAU-LLB</strain>
    </source>
</reference>
<proteinExistence type="predicted"/>
<protein>
    <submittedName>
        <fullName evidence="1">Uncharacterized protein</fullName>
    </submittedName>
</protein>
<evidence type="ECO:0000313" key="1">
    <source>
        <dbReference type="EMBL" id="MBO3662234.1"/>
    </source>
</evidence>
<name>A0A939TST5_9MICO</name>
<accession>A0A939TST5</accession>
<gene>
    <name evidence="1" type="ORF">J5V96_01770</name>
</gene>
<comment type="caution">
    <text evidence="1">The sequence shown here is derived from an EMBL/GenBank/DDBJ whole genome shotgun (WGS) entry which is preliminary data.</text>
</comment>
<organism evidence="1 2">
    <name type="scientific">Microbacterium stercoris</name>
    <dbReference type="NCBI Taxonomy" id="2820289"/>
    <lineage>
        <taxon>Bacteria</taxon>
        <taxon>Bacillati</taxon>
        <taxon>Actinomycetota</taxon>
        <taxon>Actinomycetes</taxon>
        <taxon>Micrococcales</taxon>
        <taxon>Microbacteriaceae</taxon>
        <taxon>Microbacterium</taxon>
    </lineage>
</organism>
<dbReference type="AlphaFoldDB" id="A0A939TST5"/>
<dbReference type="EMBL" id="JAGFOA010000001">
    <property type="protein sequence ID" value="MBO3662234.1"/>
    <property type="molecule type" value="Genomic_DNA"/>
</dbReference>
<evidence type="ECO:0000313" key="2">
    <source>
        <dbReference type="Proteomes" id="UP000680132"/>
    </source>
</evidence>
<dbReference type="RefSeq" id="WP_208499931.1">
    <property type="nucleotide sequence ID" value="NZ_JAGFOA010000001.1"/>
</dbReference>